<protein>
    <recommendedName>
        <fullName evidence="2">Ricin B lectin domain-containing protein</fullName>
    </recommendedName>
</protein>
<gene>
    <name evidence="3" type="ORF">MIND_01282000</name>
</gene>
<dbReference type="EMBL" id="JACAZF010000013">
    <property type="protein sequence ID" value="KAF7291375.1"/>
    <property type="molecule type" value="Genomic_DNA"/>
</dbReference>
<evidence type="ECO:0000313" key="4">
    <source>
        <dbReference type="Proteomes" id="UP000636479"/>
    </source>
</evidence>
<dbReference type="AlphaFoldDB" id="A0A8H6S351"/>
<sequence>MSRLALTLVFSLHALLVAAQLPGQTVRFSSVLTGGIDGTTGDCLTATKNADGAAVVVQPCGNNATQLNSWLVPNGAGAEGQIRIFGDKCLDVKDGINADGAKLQIWTCSAGNTNQLWVPGGYEIPIAWSGKNKCIDLTDGKTTAGNQFQVWTCDYGNANQRYNVLDVTEPKTRTIHAKKDTTKCVTASTHAVNASVIMLPCIPNVPEQAFFAPFPGQLAVDGPFLMSNSTVRDPRFLCVTPQDDKATTDGTKLVLVACDEAGKKADQLWGWAPSSGTINNGAYGKMVMDLTDGALNTGTQLQIWFGNIFSGAGENINQQWVQTFVF</sequence>
<dbReference type="InterPro" id="IPR000772">
    <property type="entry name" value="Ricin_B_lectin"/>
</dbReference>
<dbReference type="GeneID" id="59351807"/>
<proteinExistence type="predicted"/>
<evidence type="ECO:0000259" key="2">
    <source>
        <dbReference type="SMART" id="SM00458"/>
    </source>
</evidence>
<dbReference type="InterPro" id="IPR035992">
    <property type="entry name" value="Ricin_B-like_lectins"/>
</dbReference>
<accession>A0A8H6S351</accession>
<dbReference type="CDD" id="cd00161">
    <property type="entry name" value="beta-trefoil_Ricin-like"/>
    <property type="match status" value="1"/>
</dbReference>
<comment type="caution">
    <text evidence="3">The sequence shown here is derived from an EMBL/GenBank/DDBJ whole genome shotgun (WGS) entry which is preliminary data.</text>
</comment>
<dbReference type="SUPFAM" id="SSF50370">
    <property type="entry name" value="Ricin B-like lectins"/>
    <property type="match status" value="2"/>
</dbReference>
<feature type="domain" description="Ricin B lectin" evidence="2">
    <location>
        <begin position="79"/>
        <end position="207"/>
    </location>
</feature>
<dbReference type="OrthoDB" id="6770063at2759"/>
<dbReference type="Gene3D" id="2.80.10.50">
    <property type="match status" value="3"/>
</dbReference>
<evidence type="ECO:0000313" key="3">
    <source>
        <dbReference type="EMBL" id="KAF7291375.1"/>
    </source>
</evidence>
<reference evidence="3" key="1">
    <citation type="submission" date="2020-05" db="EMBL/GenBank/DDBJ databases">
        <title>Mycena genomes resolve the evolution of fungal bioluminescence.</title>
        <authorList>
            <person name="Tsai I.J."/>
        </authorList>
    </citation>
    <scope>NUCLEOTIDE SEQUENCE</scope>
    <source>
        <strain evidence="3">171206Taipei</strain>
    </source>
</reference>
<feature type="signal peptide" evidence="1">
    <location>
        <begin position="1"/>
        <end position="19"/>
    </location>
</feature>
<dbReference type="Proteomes" id="UP000636479">
    <property type="component" value="Unassembled WGS sequence"/>
</dbReference>
<organism evidence="3 4">
    <name type="scientific">Mycena indigotica</name>
    <dbReference type="NCBI Taxonomy" id="2126181"/>
    <lineage>
        <taxon>Eukaryota</taxon>
        <taxon>Fungi</taxon>
        <taxon>Dikarya</taxon>
        <taxon>Basidiomycota</taxon>
        <taxon>Agaricomycotina</taxon>
        <taxon>Agaricomycetes</taxon>
        <taxon>Agaricomycetidae</taxon>
        <taxon>Agaricales</taxon>
        <taxon>Marasmiineae</taxon>
        <taxon>Mycenaceae</taxon>
        <taxon>Mycena</taxon>
    </lineage>
</organism>
<keyword evidence="4" id="KW-1185">Reference proteome</keyword>
<keyword evidence="1" id="KW-0732">Signal</keyword>
<dbReference type="PROSITE" id="PS50231">
    <property type="entry name" value="RICIN_B_LECTIN"/>
    <property type="match status" value="2"/>
</dbReference>
<feature type="chain" id="PRO_5034224072" description="Ricin B lectin domain-containing protein" evidence="1">
    <location>
        <begin position="20"/>
        <end position="326"/>
    </location>
</feature>
<dbReference type="Pfam" id="PF00652">
    <property type="entry name" value="Ricin_B_lectin"/>
    <property type="match status" value="1"/>
</dbReference>
<dbReference type="RefSeq" id="XP_037214497.1">
    <property type="nucleotide sequence ID" value="XM_037369291.1"/>
</dbReference>
<evidence type="ECO:0000256" key="1">
    <source>
        <dbReference type="SAM" id="SignalP"/>
    </source>
</evidence>
<name>A0A8H6S351_9AGAR</name>
<dbReference type="SMART" id="SM00458">
    <property type="entry name" value="RICIN"/>
    <property type="match status" value="1"/>
</dbReference>